<accession>A0ABY5W623</accession>
<feature type="transmembrane region" description="Helical" evidence="1">
    <location>
        <begin position="23"/>
        <end position="44"/>
    </location>
</feature>
<feature type="transmembrane region" description="Helical" evidence="1">
    <location>
        <begin position="77"/>
        <end position="94"/>
    </location>
</feature>
<evidence type="ECO:0000313" key="3">
    <source>
        <dbReference type="Proteomes" id="UP001059617"/>
    </source>
</evidence>
<reference evidence="2" key="2">
    <citation type="submission" date="2022-09" db="EMBL/GenBank/DDBJ databases">
        <title>Biosynthetic gene clusters of Dactylosporangioum fulvum.</title>
        <authorList>
            <person name="Caradec T."/>
        </authorList>
    </citation>
    <scope>NUCLEOTIDE SEQUENCE</scope>
    <source>
        <strain evidence="2">NRRL B-16292</strain>
    </source>
</reference>
<feature type="transmembrane region" description="Helical" evidence="1">
    <location>
        <begin position="106"/>
        <end position="126"/>
    </location>
</feature>
<keyword evidence="1" id="KW-1133">Transmembrane helix</keyword>
<organism evidence="2 3">
    <name type="scientific">Dactylosporangium fulvum</name>
    <dbReference type="NCBI Taxonomy" id="53359"/>
    <lineage>
        <taxon>Bacteria</taxon>
        <taxon>Bacillati</taxon>
        <taxon>Actinomycetota</taxon>
        <taxon>Actinomycetes</taxon>
        <taxon>Micromonosporales</taxon>
        <taxon>Micromonosporaceae</taxon>
        <taxon>Dactylosporangium</taxon>
    </lineage>
</organism>
<evidence type="ECO:0000256" key="1">
    <source>
        <dbReference type="SAM" id="Phobius"/>
    </source>
</evidence>
<dbReference type="Proteomes" id="UP001059617">
    <property type="component" value="Chromosome"/>
</dbReference>
<name>A0ABY5W623_9ACTN</name>
<evidence type="ECO:0008006" key="4">
    <source>
        <dbReference type="Google" id="ProtNLM"/>
    </source>
</evidence>
<keyword evidence="1" id="KW-0812">Transmembrane</keyword>
<sequence>MQPAALYNRYVADGDDFSWRSSLAWLTTVVVLATGVALVFDWAWSASDGIRLSYVLLAVPGAILSVFANARRPLARLLVIVVAVSAAYLLVAVVNEVRDLQQLPGYVFHAVWASAAWIGGVVAMGVGRSLPRRDGVTPPR</sequence>
<proteinExistence type="predicted"/>
<dbReference type="RefSeq" id="WP_259863550.1">
    <property type="nucleotide sequence ID" value="NZ_BAAAST010000160.1"/>
</dbReference>
<evidence type="ECO:0000313" key="2">
    <source>
        <dbReference type="EMBL" id="UWP85435.1"/>
    </source>
</evidence>
<reference evidence="2" key="1">
    <citation type="submission" date="2021-04" db="EMBL/GenBank/DDBJ databases">
        <authorList>
            <person name="Hartkoorn R.C."/>
            <person name="Beaudoing E."/>
            <person name="Hot D."/>
        </authorList>
    </citation>
    <scope>NUCLEOTIDE SEQUENCE</scope>
    <source>
        <strain evidence="2">NRRL B-16292</strain>
    </source>
</reference>
<gene>
    <name evidence="2" type="ORF">Dfulv_14825</name>
</gene>
<protein>
    <recommendedName>
        <fullName evidence="4">Integral membrane protein</fullName>
    </recommendedName>
</protein>
<keyword evidence="1" id="KW-0472">Membrane</keyword>
<feature type="transmembrane region" description="Helical" evidence="1">
    <location>
        <begin position="50"/>
        <end position="70"/>
    </location>
</feature>
<dbReference type="EMBL" id="CP073720">
    <property type="protein sequence ID" value="UWP85435.1"/>
    <property type="molecule type" value="Genomic_DNA"/>
</dbReference>
<keyword evidence="3" id="KW-1185">Reference proteome</keyword>